<dbReference type="InterPro" id="IPR002052">
    <property type="entry name" value="DNA_methylase_N6_adenine_CS"/>
</dbReference>
<dbReference type="PROSITE" id="PS00092">
    <property type="entry name" value="N6_MTASE"/>
    <property type="match status" value="1"/>
</dbReference>
<evidence type="ECO:0000256" key="1">
    <source>
        <dbReference type="ARBA" id="ARBA00022603"/>
    </source>
</evidence>
<dbReference type="SUPFAM" id="SSF53335">
    <property type="entry name" value="S-adenosyl-L-methionine-dependent methyltransferases"/>
    <property type="match status" value="1"/>
</dbReference>
<dbReference type="InterPro" id="IPR040758">
    <property type="entry name" value="PrmC_N"/>
</dbReference>
<feature type="binding site" evidence="5">
    <location>
        <begin position="125"/>
        <end position="129"/>
    </location>
    <ligand>
        <name>S-adenosyl-L-methionine</name>
        <dbReference type="ChEBI" id="CHEBI:59789"/>
    </ligand>
</feature>
<dbReference type="GO" id="GO:0032259">
    <property type="term" value="P:methylation"/>
    <property type="evidence" value="ECO:0007669"/>
    <property type="project" value="UniProtKB-KW"/>
</dbReference>
<dbReference type="NCBIfam" id="TIGR03534">
    <property type="entry name" value="RF_mod_PrmC"/>
    <property type="match status" value="1"/>
</dbReference>
<dbReference type="EMBL" id="CP016540">
    <property type="protein sequence ID" value="ANU27465.1"/>
    <property type="molecule type" value="Genomic_DNA"/>
</dbReference>
<dbReference type="Proteomes" id="UP000053354">
    <property type="component" value="Chromosome"/>
</dbReference>
<comment type="function">
    <text evidence="5">Methylates the class 1 translation termination release factors RF1/PrfA and RF2/PrfB on the glutamine residue of the universally conserved GGQ motif.</text>
</comment>
<dbReference type="KEGG" id="pll:I858_010740"/>
<evidence type="ECO:0000313" key="9">
    <source>
        <dbReference type="Proteomes" id="UP000053354"/>
    </source>
</evidence>
<evidence type="ECO:0000256" key="3">
    <source>
        <dbReference type="ARBA" id="ARBA00022691"/>
    </source>
</evidence>
<keyword evidence="1 5" id="KW-0489">Methyltransferase</keyword>
<sequence>MTKHKFVYEALKRASSFLLDHGREEGAARILLQHELGLSYSGLIAAMRDEISEQQVENFWSNVELHAKGVPVQHLTGTEEFYGRTFHVNADVLIPRPETEELVEEALKLIERHLVKKQPMIADIGTGSGVIAITMKCELPQAQVTATDISQPALRVATQNAEALGVEIDFRLGDLTQPIEHEKWDVILSNPPYIAYAEASGLSDSVRDFEPDDALFAENEGLALYEKMAIQFPKLLHNPGIIGFEIGYQQSEAVQKMVKDAFPSAFVYCKKDINKNDRMVFAIIE</sequence>
<keyword evidence="9" id="KW-1185">Reference proteome</keyword>
<evidence type="ECO:0000313" key="8">
    <source>
        <dbReference type="EMBL" id="ANU27465.1"/>
    </source>
</evidence>
<feature type="domain" description="Methyltransferase small" evidence="6">
    <location>
        <begin position="107"/>
        <end position="195"/>
    </location>
</feature>
<feature type="binding site" evidence="5">
    <location>
        <position position="148"/>
    </location>
    <ligand>
        <name>S-adenosyl-L-methionine</name>
        <dbReference type="ChEBI" id="CHEBI:59789"/>
    </ligand>
</feature>
<comment type="similarity">
    <text evidence="5">Belongs to the protein N5-glutamine methyltransferase family. PrmC subfamily.</text>
</comment>
<dbReference type="Gene3D" id="1.10.8.10">
    <property type="entry name" value="DNA helicase RuvA subunit, C-terminal domain"/>
    <property type="match status" value="1"/>
</dbReference>
<evidence type="ECO:0000256" key="2">
    <source>
        <dbReference type="ARBA" id="ARBA00022679"/>
    </source>
</evidence>
<dbReference type="GO" id="GO:0102559">
    <property type="term" value="F:peptide chain release factor N(5)-glutamine methyltransferase activity"/>
    <property type="evidence" value="ECO:0007669"/>
    <property type="project" value="UniProtKB-EC"/>
</dbReference>
<dbReference type="Gene3D" id="3.40.50.150">
    <property type="entry name" value="Vaccinia Virus protein VP39"/>
    <property type="match status" value="1"/>
</dbReference>
<evidence type="ECO:0000256" key="5">
    <source>
        <dbReference type="HAMAP-Rule" id="MF_02126"/>
    </source>
</evidence>
<dbReference type="STRING" id="1302659.I858_010740"/>
<comment type="catalytic activity">
    <reaction evidence="4 5">
        <text>L-glutaminyl-[peptide chain release factor] + S-adenosyl-L-methionine = N(5)-methyl-L-glutaminyl-[peptide chain release factor] + S-adenosyl-L-homocysteine + H(+)</text>
        <dbReference type="Rhea" id="RHEA:42896"/>
        <dbReference type="Rhea" id="RHEA-COMP:10271"/>
        <dbReference type="Rhea" id="RHEA-COMP:10272"/>
        <dbReference type="ChEBI" id="CHEBI:15378"/>
        <dbReference type="ChEBI" id="CHEBI:30011"/>
        <dbReference type="ChEBI" id="CHEBI:57856"/>
        <dbReference type="ChEBI" id="CHEBI:59789"/>
        <dbReference type="ChEBI" id="CHEBI:61891"/>
        <dbReference type="EC" id="2.1.1.297"/>
    </reaction>
</comment>
<dbReference type="RefSeq" id="WP_049692928.1">
    <property type="nucleotide sequence ID" value="NZ_CP016540.2"/>
</dbReference>
<organism evidence="8 9">
    <name type="scientific">Planococcus versutus</name>
    <dbReference type="NCBI Taxonomy" id="1302659"/>
    <lineage>
        <taxon>Bacteria</taxon>
        <taxon>Bacillati</taxon>
        <taxon>Bacillota</taxon>
        <taxon>Bacilli</taxon>
        <taxon>Bacillales</taxon>
        <taxon>Caryophanaceae</taxon>
        <taxon>Planococcus</taxon>
    </lineage>
</organism>
<dbReference type="PANTHER" id="PTHR18895:SF74">
    <property type="entry name" value="MTRF1L RELEASE FACTOR GLUTAMINE METHYLTRANSFERASE"/>
    <property type="match status" value="1"/>
</dbReference>
<proteinExistence type="inferred from homology"/>
<accession>A0A1B1S2Q3</accession>
<dbReference type="NCBIfam" id="TIGR00536">
    <property type="entry name" value="hemK_fam"/>
    <property type="match status" value="1"/>
</dbReference>
<feature type="domain" description="Release factor glutamine methyltransferase N-terminal" evidence="7">
    <location>
        <begin position="9"/>
        <end position="77"/>
    </location>
</feature>
<dbReference type="InterPro" id="IPR004556">
    <property type="entry name" value="HemK-like"/>
</dbReference>
<dbReference type="InterPro" id="IPR019874">
    <property type="entry name" value="RF_methyltr_PrmC"/>
</dbReference>
<dbReference type="CDD" id="cd02440">
    <property type="entry name" value="AdoMet_MTases"/>
    <property type="match status" value="1"/>
</dbReference>
<dbReference type="InterPro" id="IPR029063">
    <property type="entry name" value="SAM-dependent_MTases_sf"/>
</dbReference>
<evidence type="ECO:0000259" key="6">
    <source>
        <dbReference type="Pfam" id="PF05175"/>
    </source>
</evidence>
<feature type="binding site" evidence="5">
    <location>
        <position position="190"/>
    </location>
    <ligand>
        <name>S-adenosyl-L-methionine</name>
        <dbReference type="ChEBI" id="CHEBI:59789"/>
    </ligand>
</feature>
<dbReference type="HAMAP" id="MF_02126">
    <property type="entry name" value="RF_methyltr_PrmC"/>
    <property type="match status" value="1"/>
</dbReference>
<dbReference type="Pfam" id="PF17827">
    <property type="entry name" value="PrmC_N"/>
    <property type="match status" value="1"/>
</dbReference>
<dbReference type="InterPro" id="IPR007848">
    <property type="entry name" value="Small_mtfrase_dom"/>
</dbReference>
<dbReference type="Pfam" id="PF05175">
    <property type="entry name" value="MTS"/>
    <property type="match status" value="1"/>
</dbReference>
<dbReference type="GO" id="GO:0003676">
    <property type="term" value="F:nucleic acid binding"/>
    <property type="evidence" value="ECO:0007669"/>
    <property type="project" value="InterPro"/>
</dbReference>
<keyword evidence="2 5" id="KW-0808">Transferase</keyword>
<gene>
    <name evidence="5" type="primary">prmC</name>
    <name evidence="8" type="ORF">I858_010740</name>
</gene>
<evidence type="ECO:0000259" key="7">
    <source>
        <dbReference type="Pfam" id="PF17827"/>
    </source>
</evidence>
<reference evidence="8" key="1">
    <citation type="submission" date="2016-10" db="EMBL/GenBank/DDBJ databases">
        <authorList>
            <person name="See-Too W.S."/>
        </authorList>
    </citation>
    <scope>NUCLEOTIDE SEQUENCE</scope>
    <source>
        <strain evidence="8">L10.15</strain>
    </source>
</reference>
<name>A0A1B1S2Q3_9BACL</name>
<feature type="binding site" evidence="5">
    <location>
        <begin position="190"/>
        <end position="193"/>
    </location>
    <ligand>
        <name>substrate</name>
    </ligand>
</feature>
<dbReference type="OrthoDB" id="9800643at2"/>
<keyword evidence="3 5" id="KW-0949">S-adenosyl-L-methionine</keyword>
<dbReference type="AlphaFoldDB" id="A0A1B1S2Q3"/>
<protein>
    <recommendedName>
        <fullName evidence="5">Release factor glutamine methyltransferase</fullName>
        <shortName evidence="5">RF MTase</shortName>
        <ecNumber evidence="5">2.1.1.297</ecNumber>
    </recommendedName>
    <alternativeName>
        <fullName evidence="5">N5-glutamine methyltransferase PrmC</fullName>
    </alternativeName>
    <alternativeName>
        <fullName evidence="5">Protein-(glutamine-N5) MTase PrmC</fullName>
    </alternativeName>
    <alternativeName>
        <fullName evidence="5">Protein-glutamine N-methyltransferase PrmC</fullName>
    </alternativeName>
</protein>
<comment type="caution">
    <text evidence="5">Lacks conserved residue(s) required for the propagation of feature annotation.</text>
</comment>
<dbReference type="EC" id="2.1.1.297" evidence="5"/>
<evidence type="ECO:0000256" key="4">
    <source>
        <dbReference type="ARBA" id="ARBA00048391"/>
    </source>
</evidence>
<dbReference type="PANTHER" id="PTHR18895">
    <property type="entry name" value="HEMK METHYLTRANSFERASE"/>
    <property type="match status" value="1"/>
</dbReference>
<dbReference type="InterPro" id="IPR050320">
    <property type="entry name" value="N5-glutamine_MTase"/>
</dbReference>